<keyword evidence="1" id="KW-0812">Transmembrane</keyword>
<keyword evidence="1" id="KW-0472">Membrane</keyword>
<name>A0A0D3DUZ9_BRAOL</name>
<evidence type="ECO:0000256" key="2">
    <source>
        <dbReference type="SAM" id="SignalP"/>
    </source>
</evidence>
<dbReference type="EnsemblPlants" id="Bo8g097500.1">
    <property type="protein sequence ID" value="Bo8g097500.1"/>
    <property type="gene ID" value="Bo8g097500"/>
</dbReference>
<dbReference type="STRING" id="109376.A0A0D3DUZ9"/>
<reference evidence="3" key="2">
    <citation type="submission" date="2015-03" db="UniProtKB">
        <authorList>
            <consortium name="EnsemblPlants"/>
        </authorList>
    </citation>
    <scope>IDENTIFICATION</scope>
</reference>
<dbReference type="AlphaFoldDB" id="A0A0D3DUZ9"/>
<feature type="signal peptide" evidence="2">
    <location>
        <begin position="1"/>
        <end position="33"/>
    </location>
</feature>
<dbReference type="FunFam" id="3.30.60.30:FF:000116">
    <property type="entry name" value="Serine protease inhibitor, Kazal-type family protein"/>
    <property type="match status" value="1"/>
</dbReference>
<dbReference type="HOGENOM" id="CLU_121186_1_0_1"/>
<evidence type="ECO:0000313" key="3">
    <source>
        <dbReference type="EnsemblPlants" id="Bo8g097500.1"/>
    </source>
</evidence>
<evidence type="ECO:0000256" key="1">
    <source>
        <dbReference type="SAM" id="Phobius"/>
    </source>
</evidence>
<dbReference type="Gene3D" id="3.30.60.30">
    <property type="match status" value="1"/>
</dbReference>
<dbReference type="Gramene" id="Bo8g097500.1">
    <property type="protein sequence ID" value="Bo8g097500.1"/>
    <property type="gene ID" value="Bo8g097500"/>
</dbReference>
<keyword evidence="1" id="KW-1133">Transmembrane helix</keyword>
<dbReference type="PANTHER" id="PTHR34376">
    <property type="entry name" value="SERINE PROTEASE INHIBITOR, KAZAL-TYPE FAMILY PROTEIN"/>
    <property type="match status" value="1"/>
</dbReference>
<dbReference type="PANTHER" id="PTHR34376:SF11">
    <property type="entry name" value="SERINE PROTEASE INHIBITOR, KAZAL-TYPE FAMILY PROTEIN"/>
    <property type="match status" value="1"/>
</dbReference>
<reference evidence="3 4" key="1">
    <citation type="journal article" date="2014" name="Genome Biol.">
        <title>Transcriptome and methylome profiling reveals relics of genome dominance in the mesopolyploid Brassica oleracea.</title>
        <authorList>
            <person name="Parkin I.A."/>
            <person name="Koh C."/>
            <person name="Tang H."/>
            <person name="Robinson S.J."/>
            <person name="Kagale S."/>
            <person name="Clarke W.E."/>
            <person name="Town C.D."/>
            <person name="Nixon J."/>
            <person name="Krishnakumar V."/>
            <person name="Bidwell S.L."/>
            <person name="Denoeud F."/>
            <person name="Belcram H."/>
            <person name="Links M.G."/>
            <person name="Just J."/>
            <person name="Clarke C."/>
            <person name="Bender T."/>
            <person name="Huebert T."/>
            <person name="Mason A.S."/>
            <person name="Pires J.C."/>
            <person name="Barker G."/>
            <person name="Moore J."/>
            <person name="Walley P.G."/>
            <person name="Manoli S."/>
            <person name="Batley J."/>
            <person name="Edwards D."/>
            <person name="Nelson M.N."/>
            <person name="Wang X."/>
            <person name="Paterson A.H."/>
            <person name="King G."/>
            <person name="Bancroft I."/>
            <person name="Chalhoub B."/>
            <person name="Sharpe A.G."/>
        </authorList>
    </citation>
    <scope>NUCLEOTIDE SEQUENCE</scope>
    <source>
        <strain evidence="3 4">cv. TO1000</strain>
    </source>
</reference>
<feature type="transmembrane region" description="Helical" evidence="1">
    <location>
        <begin position="104"/>
        <end position="124"/>
    </location>
</feature>
<feature type="chain" id="PRO_5002274710" description="Kazal-like domain-containing protein" evidence="2">
    <location>
        <begin position="34"/>
        <end position="125"/>
    </location>
</feature>
<proteinExistence type="predicted"/>
<evidence type="ECO:0000313" key="4">
    <source>
        <dbReference type="Proteomes" id="UP000032141"/>
    </source>
</evidence>
<accession>A0A0D3DUZ9</accession>
<dbReference type="RefSeq" id="XP_013602356.1">
    <property type="nucleotide sequence ID" value="XM_013746902.1"/>
</dbReference>
<dbReference type="OMA" id="DPGGCPI"/>
<keyword evidence="4" id="KW-1185">Reference proteome</keyword>
<dbReference type="KEGG" id="boe:106309770"/>
<dbReference type="GeneID" id="106309770"/>
<dbReference type="Proteomes" id="UP000032141">
    <property type="component" value="Chromosome C8"/>
</dbReference>
<dbReference type="eggNOG" id="ENOG502S3PN">
    <property type="taxonomic scope" value="Eukaryota"/>
</dbReference>
<organism evidence="3 4">
    <name type="scientific">Brassica oleracea var. oleracea</name>
    <dbReference type="NCBI Taxonomy" id="109376"/>
    <lineage>
        <taxon>Eukaryota</taxon>
        <taxon>Viridiplantae</taxon>
        <taxon>Streptophyta</taxon>
        <taxon>Embryophyta</taxon>
        <taxon>Tracheophyta</taxon>
        <taxon>Spermatophyta</taxon>
        <taxon>Magnoliopsida</taxon>
        <taxon>eudicotyledons</taxon>
        <taxon>Gunneridae</taxon>
        <taxon>Pentapetalae</taxon>
        <taxon>rosids</taxon>
        <taxon>malvids</taxon>
        <taxon>Brassicales</taxon>
        <taxon>Brassicaceae</taxon>
        <taxon>Brassiceae</taxon>
        <taxon>Brassica</taxon>
    </lineage>
</organism>
<keyword evidence="2" id="KW-0732">Signal</keyword>
<evidence type="ECO:0008006" key="5">
    <source>
        <dbReference type="Google" id="ProtNLM"/>
    </source>
</evidence>
<protein>
    <recommendedName>
        <fullName evidence="5">Kazal-like domain-containing protein</fullName>
    </recommendedName>
</protein>
<sequence>MSIGFRNQVMRSFSWIIIPSLLLLFCLIGSSQAAGEKSSGDVCNTVSDPGGCPINCFRADPVCGADGVTYWCGCPDAACHGARVVKTGACDAGNAGSASVPGQALLLIHIVWLFLLGLSLLVGAF</sequence>
<dbReference type="OrthoDB" id="1916993at2759"/>